<dbReference type="CDD" id="cd04301">
    <property type="entry name" value="NAT_SF"/>
    <property type="match status" value="1"/>
</dbReference>
<evidence type="ECO:0000256" key="10">
    <source>
        <dbReference type="ARBA" id="ARBA00023015"/>
    </source>
</evidence>
<dbReference type="GO" id="GO:0005634">
    <property type="term" value="C:nucleus"/>
    <property type="evidence" value="ECO:0007669"/>
    <property type="project" value="UniProtKB-SubCell"/>
</dbReference>
<evidence type="ECO:0000256" key="3">
    <source>
        <dbReference type="ARBA" id="ARBA00013184"/>
    </source>
</evidence>
<dbReference type="GO" id="GO:0006357">
    <property type="term" value="P:regulation of transcription by RNA polymerase II"/>
    <property type="evidence" value="ECO:0007669"/>
    <property type="project" value="TreeGrafter"/>
</dbReference>
<dbReference type="GO" id="GO:0003682">
    <property type="term" value="F:chromatin binding"/>
    <property type="evidence" value="ECO:0007669"/>
    <property type="project" value="TreeGrafter"/>
</dbReference>
<keyword evidence="6" id="KW-0863">Zinc-finger</keyword>
<proteinExistence type="inferred from homology"/>
<protein>
    <recommendedName>
        <fullName evidence="3 14">Histone acetyltransferase</fullName>
        <ecNumber evidence="3 14">2.3.1.48</ecNumber>
    </recommendedName>
</protein>
<name>A0A7S0MTP5_9CHLO</name>
<evidence type="ECO:0000256" key="5">
    <source>
        <dbReference type="ARBA" id="ARBA00022723"/>
    </source>
</evidence>
<feature type="region of interest" description="Disordered" evidence="15">
    <location>
        <begin position="215"/>
        <end position="241"/>
    </location>
</feature>
<evidence type="ECO:0000256" key="2">
    <source>
        <dbReference type="ARBA" id="ARBA00010107"/>
    </source>
</evidence>
<evidence type="ECO:0000256" key="13">
    <source>
        <dbReference type="PIRSR" id="PIRSR602717-51"/>
    </source>
</evidence>
<dbReference type="Pfam" id="PF17772">
    <property type="entry name" value="zf-MYST"/>
    <property type="match status" value="1"/>
</dbReference>
<evidence type="ECO:0000256" key="7">
    <source>
        <dbReference type="ARBA" id="ARBA00022833"/>
    </source>
</evidence>
<accession>A0A7S0MTP5</accession>
<dbReference type="Gene3D" id="3.40.630.30">
    <property type="match status" value="1"/>
</dbReference>
<feature type="active site" description="Proton donor/acceptor" evidence="13">
    <location>
        <position position="432"/>
    </location>
</feature>
<evidence type="ECO:0000259" key="16">
    <source>
        <dbReference type="PROSITE" id="PS51726"/>
    </source>
</evidence>
<dbReference type="AlphaFoldDB" id="A0A7S0MTP5"/>
<dbReference type="Pfam" id="PF11717">
    <property type="entry name" value="Tudor-knot"/>
    <property type="match status" value="1"/>
</dbReference>
<dbReference type="InterPro" id="IPR036388">
    <property type="entry name" value="WH-like_DNA-bd_sf"/>
</dbReference>
<dbReference type="InterPro" id="IPR025995">
    <property type="entry name" value="Tudor-knot"/>
</dbReference>
<dbReference type="PROSITE" id="PS51726">
    <property type="entry name" value="MYST_HAT"/>
    <property type="match status" value="1"/>
</dbReference>
<organism evidence="17">
    <name type="scientific">Pyramimonas obovata</name>
    <dbReference type="NCBI Taxonomy" id="1411642"/>
    <lineage>
        <taxon>Eukaryota</taxon>
        <taxon>Viridiplantae</taxon>
        <taxon>Chlorophyta</taxon>
        <taxon>Pyramimonadophyceae</taxon>
        <taxon>Pyramimonadales</taxon>
        <taxon>Pyramimonadaceae</taxon>
        <taxon>Pyramimonas</taxon>
        <taxon>Pyramimonas incertae sedis</taxon>
    </lineage>
</organism>
<keyword evidence="11" id="KW-0804">Transcription</keyword>
<keyword evidence="12 14" id="KW-0539">Nucleus</keyword>
<dbReference type="GO" id="GO:0003712">
    <property type="term" value="F:transcription coregulator activity"/>
    <property type="evidence" value="ECO:0007669"/>
    <property type="project" value="TreeGrafter"/>
</dbReference>
<keyword evidence="8" id="KW-0156">Chromatin regulator</keyword>
<dbReference type="InterPro" id="IPR002717">
    <property type="entry name" value="HAT_MYST-type"/>
</dbReference>
<evidence type="ECO:0000256" key="6">
    <source>
        <dbReference type="ARBA" id="ARBA00022771"/>
    </source>
</evidence>
<dbReference type="InterPro" id="IPR050603">
    <property type="entry name" value="MYST_HAT"/>
</dbReference>
<dbReference type="GO" id="GO:0008270">
    <property type="term" value="F:zinc ion binding"/>
    <property type="evidence" value="ECO:0007669"/>
    <property type="project" value="UniProtKB-KW"/>
</dbReference>
<feature type="region of interest" description="Disordered" evidence="15">
    <location>
        <begin position="1"/>
        <end position="137"/>
    </location>
</feature>
<feature type="compositionally biased region" description="Polar residues" evidence="15">
    <location>
        <begin position="100"/>
        <end position="118"/>
    </location>
</feature>
<evidence type="ECO:0000256" key="15">
    <source>
        <dbReference type="SAM" id="MobiDB-lite"/>
    </source>
</evidence>
<evidence type="ECO:0000256" key="9">
    <source>
        <dbReference type="ARBA" id="ARBA00022990"/>
    </source>
</evidence>
<dbReference type="FunFam" id="3.40.630.30:FF:000002">
    <property type="entry name" value="Histone acetyltransferase"/>
    <property type="match status" value="1"/>
</dbReference>
<dbReference type="InterPro" id="IPR040706">
    <property type="entry name" value="Zf-MYST"/>
</dbReference>
<dbReference type="Gene3D" id="3.30.60.60">
    <property type="entry name" value="N-acetyl transferase-like"/>
    <property type="match status" value="1"/>
</dbReference>
<evidence type="ECO:0000256" key="11">
    <source>
        <dbReference type="ARBA" id="ARBA00023163"/>
    </source>
</evidence>
<dbReference type="SMART" id="SM00298">
    <property type="entry name" value="CHROMO"/>
    <property type="match status" value="1"/>
</dbReference>
<keyword evidence="9" id="KW-0007">Acetylation</keyword>
<dbReference type="SUPFAM" id="SSF55729">
    <property type="entry name" value="Acyl-CoA N-acyltransferases (Nat)"/>
    <property type="match status" value="1"/>
</dbReference>
<keyword evidence="5" id="KW-0479">Metal-binding</keyword>
<evidence type="ECO:0000256" key="8">
    <source>
        <dbReference type="ARBA" id="ARBA00022853"/>
    </source>
</evidence>
<dbReference type="Pfam" id="PF01853">
    <property type="entry name" value="MOZ_SAS"/>
    <property type="match status" value="1"/>
</dbReference>
<dbReference type="Gene3D" id="2.30.30.140">
    <property type="match status" value="1"/>
</dbReference>
<comment type="catalytic activity">
    <reaction evidence="14">
        <text>L-lysyl-[protein] + acetyl-CoA = N(6)-acetyl-L-lysyl-[protein] + CoA + H(+)</text>
        <dbReference type="Rhea" id="RHEA:45948"/>
        <dbReference type="Rhea" id="RHEA-COMP:9752"/>
        <dbReference type="Rhea" id="RHEA-COMP:10731"/>
        <dbReference type="ChEBI" id="CHEBI:15378"/>
        <dbReference type="ChEBI" id="CHEBI:29969"/>
        <dbReference type="ChEBI" id="CHEBI:57287"/>
        <dbReference type="ChEBI" id="CHEBI:57288"/>
        <dbReference type="ChEBI" id="CHEBI:61930"/>
        <dbReference type="EC" id="2.3.1.48"/>
    </reaction>
</comment>
<reference evidence="17" key="1">
    <citation type="submission" date="2021-01" db="EMBL/GenBank/DDBJ databases">
        <authorList>
            <person name="Corre E."/>
            <person name="Pelletier E."/>
            <person name="Niang G."/>
            <person name="Scheremetjew M."/>
            <person name="Finn R."/>
            <person name="Kale V."/>
            <person name="Holt S."/>
            <person name="Cochrane G."/>
            <person name="Meng A."/>
            <person name="Brown T."/>
            <person name="Cohen L."/>
        </authorList>
    </citation>
    <scope>NUCLEOTIDE SEQUENCE</scope>
    <source>
        <strain evidence="17">CCMP722</strain>
    </source>
</reference>
<keyword evidence="7" id="KW-0862">Zinc</keyword>
<feature type="domain" description="MYST-type HAT" evidence="16">
    <location>
        <begin position="256"/>
        <end position="526"/>
    </location>
</feature>
<dbReference type="GO" id="GO:0000785">
    <property type="term" value="C:chromatin"/>
    <property type="evidence" value="ECO:0007669"/>
    <property type="project" value="TreeGrafter"/>
</dbReference>
<dbReference type="FunFam" id="1.10.10.10:FF:000022">
    <property type="entry name" value="Histone acetyltransferase"/>
    <property type="match status" value="1"/>
</dbReference>
<dbReference type="EC" id="2.3.1.48" evidence="3 14"/>
<evidence type="ECO:0000256" key="4">
    <source>
        <dbReference type="ARBA" id="ARBA00022679"/>
    </source>
</evidence>
<feature type="compositionally biased region" description="Low complexity" evidence="15">
    <location>
        <begin position="66"/>
        <end position="80"/>
    </location>
</feature>
<evidence type="ECO:0000256" key="14">
    <source>
        <dbReference type="RuleBase" id="RU361211"/>
    </source>
</evidence>
<keyword evidence="10" id="KW-0805">Transcription regulation</keyword>
<dbReference type="FunFam" id="3.30.60.60:FF:000001">
    <property type="entry name" value="Histone acetyltransferase"/>
    <property type="match status" value="1"/>
</dbReference>
<gene>
    <name evidence="17" type="ORF">POBO1169_LOCUS1810</name>
</gene>
<comment type="subcellular location">
    <subcellularLocation>
        <location evidence="1 14">Nucleus</location>
    </subcellularLocation>
</comment>
<dbReference type="PANTHER" id="PTHR10615:SF161">
    <property type="entry name" value="HISTONE ACETYLTRANSFERASE KAT7"/>
    <property type="match status" value="1"/>
</dbReference>
<evidence type="ECO:0000256" key="1">
    <source>
        <dbReference type="ARBA" id="ARBA00004123"/>
    </source>
</evidence>
<comment type="similarity">
    <text evidence="2 14">Belongs to the MYST (SAS/MOZ) family.</text>
</comment>
<sequence>MSGSSALDSEPAGVVKGGDKGKAGAAQGPADKDANQSSGASVKMATGVSVEAPGNNDHMDVDEANPSGAGAPAGHSSGEPTKIQGAGKGKRVTNFDPRNGTGTSKDSTSQSTGTANNDGTDKEKPPAESTAPLATGQGEAADVVLPLEVGTKVNCLWRDNKWHQVKIIERRKEEGKSDKDYEYYVHYVEFNRRLDEWVPLSQLDLTSVITLDDGTGGEAGGRTRNQKRKMDTCDAAPDEDHAEFDPASLREHEEFTKVKNINRIEMGKYDVETWYFSPFPAEVTPCHKLYFCEFCLTFLRQKQQLQRHLHKCELRHPPGDEIYRSGNMAFFEVDGKKEKIYCQNLCYLAKLFLDHKTLYYDVDLFLFYVLCHVDERGYHVVGYFSKEKCSEEGYNLACILTFPQYQRKGYGKILIAFSYELSKKENKVGTPERPLSDLGLLSYRSYWTRVLLNIIKKRHGNISIKDLSEMTAIKTDDIISTLQHLNLIQYQKGQHVLYANPKIVEQHLKEVGSGCIIESHKLVWTPYNAEKDYVGYRG</sequence>
<dbReference type="InterPro" id="IPR016181">
    <property type="entry name" value="Acyl_CoA_acyltransferase"/>
</dbReference>
<dbReference type="InterPro" id="IPR016197">
    <property type="entry name" value="Chromo-like_dom_sf"/>
</dbReference>
<dbReference type="Gene3D" id="1.10.10.10">
    <property type="entry name" value="Winged helix-like DNA-binding domain superfamily/Winged helix DNA-binding domain"/>
    <property type="match status" value="1"/>
</dbReference>
<evidence type="ECO:0000256" key="12">
    <source>
        <dbReference type="ARBA" id="ARBA00023242"/>
    </source>
</evidence>
<dbReference type="EMBL" id="HBFA01003606">
    <property type="protein sequence ID" value="CAD8651074.1"/>
    <property type="molecule type" value="Transcribed_RNA"/>
</dbReference>
<dbReference type="InterPro" id="IPR000953">
    <property type="entry name" value="Chromo/chromo_shadow_dom"/>
</dbReference>
<dbReference type="GO" id="GO:0004402">
    <property type="term" value="F:histone acetyltransferase activity"/>
    <property type="evidence" value="ECO:0007669"/>
    <property type="project" value="InterPro"/>
</dbReference>
<evidence type="ECO:0000313" key="17">
    <source>
        <dbReference type="EMBL" id="CAD8651074.1"/>
    </source>
</evidence>
<dbReference type="SUPFAM" id="SSF54160">
    <property type="entry name" value="Chromo domain-like"/>
    <property type="match status" value="1"/>
</dbReference>
<dbReference type="PANTHER" id="PTHR10615">
    <property type="entry name" value="HISTONE ACETYLTRANSFERASE"/>
    <property type="match status" value="1"/>
</dbReference>
<keyword evidence="4" id="KW-0808">Transferase</keyword>